<evidence type="ECO:0000313" key="1">
    <source>
        <dbReference type="EMBL" id="OIO19278.1"/>
    </source>
</evidence>
<sequence>MNLIELEKVLKKSWSKETSYCPDEWSESNSSLGQCAITALVVNDYFGGEIVWADALLPNGQKISHYFNLIDGKVVDLTRSQFPEGTIIPDGVEKKKDFVSTREFMLSSDNTKIRYESLKEVVINLTD</sequence>
<evidence type="ECO:0000313" key="2">
    <source>
        <dbReference type="Proteomes" id="UP000181941"/>
    </source>
</evidence>
<comment type="caution">
    <text evidence="1">The sequence shown here is derived from an EMBL/GenBank/DDBJ whole genome shotgun (WGS) entry which is preliminary data.</text>
</comment>
<proteinExistence type="predicted"/>
<dbReference type="EMBL" id="MNVC01000024">
    <property type="protein sequence ID" value="OIO19278.1"/>
    <property type="molecule type" value="Genomic_DNA"/>
</dbReference>
<dbReference type="AlphaFoldDB" id="A0A1J4U9Q5"/>
<dbReference type="InterPro" id="IPR056238">
    <property type="entry name" value="YunG-like"/>
</dbReference>
<dbReference type="STRING" id="1805238.AUJ23_02320"/>
<reference evidence="1 2" key="1">
    <citation type="journal article" date="2016" name="Environ. Microbiol.">
        <title>Genomic resolution of a cold subsurface aquifer community provides metabolic insights for novel microbes adapted to high CO concentrations.</title>
        <authorList>
            <person name="Probst A.J."/>
            <person name="Castelle C.J."/>
            <person name="Singh A."/>
            <person name="Brown C.T."/>
            <person name="Anantharaman K."/>
            <person name="Sharon I."/>
            <person name="Hug L.A."/>
            <person name="Burstein D."/>
            <person name="Emerson J.B."/>
            <person name="Thomas B.C."/>
            <person name="Banfield J.F."/>
        </authorList>
    </citation>
    <scope>NUCLEOTIDE SEQUENCE [LARGE SCALE GENOMIC DNA]</scope>
    <source>
        <strain evidence="1">CG1_02_32_51</strain>
    </source>
</reference>
<name>A0A1J4U9Q5_9BACT</name>
<protein>
    <submittedName>
        <fullName evidence="1">Uncharacterized protein</fullName>
    </submittedName>
</protein>
<gene>
    <name evidence="1" type="ORF">AUJ23_02320</name>
</gene>
<dbReference type="Pfam" id="PF24585">
    <property type="entry name" value="YunG"/>
    <property type="match status" value="1"/>
</dbReference>
<dbReference type="Proteomes" id="UP000181941">
    <property type="component" value="Unassembled WGS sequence"/>
</dbReference>
<organism evidence="1 2">
    <name type="scientific">Candidatus Magasanikbacteria bacterium CG1_02_32_51</name>
    <dbReference type="NCBI Taxonomy" id="1805238"/>
    <lineage>
        <taxon>Bacteria</taxon>
        <taxon>Candidatus Magasanikiibacteriota</taxon>
    </lineage>
</organism>
<accession>A0A1J4U9Q5</accession>